<dbReference type="SMART" id="SM00473">
    <property type="entry name" value="PAN_AP"/>
    <property type="match status" value="3"/>
</dbReference>
<reference evidence="2 3" key="1">
    <citation type="submission" date="2013-11" db="EMBL/GenBank/DDBJ databases">
        <title>Draft genome of the bovine lungworm Dictyocaulus viviparus.</title>
        <authorList>
            <person name="Mitreva M."/>
        </authorList>
    </citation>
    <scope>NUCLEOTIDE SEQUENCE [LARGE SCALE GENOMIC DNA]</scope>
    <source>
        <strain evidence="2 3">HannoverDv2000</strain>
    </source>
</reference>
<dbReference type="Pfam" id="PF00024">
    <property type="entry name" value="PAN_1"/>
    <property type="match status" value="2"/>
</dbReference>
<dbReference type="InterPro" id="IPR003609">
    <property type="entry name" value="Pan_app"/>
</dbReference>
<protein>
    <submittedName>
        <fullName evidence="2">PAN domain protein</fullName>
    </submittedName>
</protein>
<evidence type="ECO:0000313" key="3">
    <source>
        <dbReference type="Proteomes" id="UP000053766"/>
    </source>
</evidence>
<dbReference type="Gene3D" id="3.50.4.10">
    <property type="entry name" value="Hepatocyte Growth Factor"/>
    <property type="match status" value="2"/>
</dbReference>
<accession>A0A0D8XNV8</accession>
<organism evidence="2 3">
    <name type="scientific">Dictyocaulus viviparus</name>
    <name type="common">Bovine lungworm</name>
    <dbReference type="NCBI Taxonomy" id="29172"/>
    <lineage>
        <taxon>Eukaryota</taxon>
        <taxon>Metazoa</taxon>
        <taxon>Ecdysozoa</taxon>
        <taxon>Nematoda</taxon>
        <taxon>Chromadorea</taxon>
        <taxon>Rhabditida</taxon>
        <taxon>Rhabditina</taxon>
        <taxon>Rhabditomorpha</taxon>
        <taxon>Strongyloidea</taxon>
        <taxon>Metastrongylidae</taxon>
        <taxon>Dictyocaulus</taxon>
    </lineage>
</organism>
<evidence type="ECO:0000313" key="2">
    <source>
        <dbReference type="EMBL" id="KJH46200.1"/>
    </source>
</evidence>
<dbReference type="InterPro" id="IPR052774">
    <property type="entry name" value="Celegans_DevNeuronal_Protein"/>
</dbReference>
<keyword evidence="3" id="KW-1185">Reference proteome</keyword>
<dbReference type="PANTHER" id="PTHR47327">
    <property type="entry name" value="FI18240P1-RELATED"/>
    <property type="match status" value="1"/>
</dbReference>
<reference evidence="3" key="2">
    <citation type="journal article" date="2016" name="Sci. Rep.">
        <title>Dictyocaulus viviparus genome, variome and transcriptome elucidate lungworm biology and support future intervention.</title>
        <authorList>
            <person name="McNulty S.N."/>
            <person name="Strube C."/>
            <person name="Rosa B.A."/>
            <person name="Martin J.C."/>
            <person name="Tyagi R."/>
            <person name="Choi Y.J."/>
            <person name="Wang Q."/>
            <person name="Hallsworth Pepin K."/>
            <person name="Zhang X."/>
            <person name="Ozersky P."/>
            <person name="Wilson R.K."/>
            <person name="Sternberg P.W."/>
            <person name="Gasser R.B."/>
            <person name="Mitreva M."/>
        </authorList>
    </citation>
    <scope>NUCLEOTIDE SEQUENCE [LARGE SCALE GENOMIC DNA]</scope>
    <source>
        <strain evidence="3">HannoverDv2000</strain>
    </source>
</reference>
<dbReference type="AlphaFoldDB" id="A0A0D8XNV8"/>
<feature type="domain" description="Apple" evidence="1">
    <location>
        <begin position="258"/>
        <end position="332"/>
    </location>
</feature>
<dbReference type="PANTHER" id="PTHR47327:SF7">
    <property type="entry name" value="GH08941P"/>
    <property type="match status" value="1"/>
</dbReference>
<dbReference type="GO" id="GO:0009653">
    <property type="term" value="P:anatomical structure morphogenesis"/>
    <property type="evidence" value="ECO:0007669"/>
    <property type="project" value="TreeGrafter"/>
</dbReference>
<feature type="domain" description="Apple" evidence="1">
    <location>
        <begin position="382"/>
        <end position="464"/>
    </location>
</feature>
<proteinExistence type="predicted"/>
<dbReference type="PROSITE" id="PS50948">
    <property type="entry name" value="PAN"/>
    <property type="match status" value="3"/>
</dbReference>
<gene>
    <name evidence="2" type="ORF">DICVIV_07720</name>
</gene>
<dbReference type="EMBL" id="KN716364">
    <property type="protein sequence ID" value="KJH46200.1"/>
    <property type="molecule type" value="Genomic_DNA"/>
</dbReference>
<sequence>MVNRRQSLPLQAVLELVYIASVRSTDLHLHYLSSLSSLYRKEFLRQTLPQRKAKKTNAWHIDRHDDCKLTKLHYDPMFVIEAELTRMKNETINVNRSKEGVTSKQSKAKRNKKKYVVSDADPLSTVSMLHKGGRLFERRVTEIGGKMVTVEMGNKHLHGIDLIVRPGSVVHGTLPYSEEEASLKKAKIDKRSNTMFRHKDGNPLSVMAYRQHSPDISIISKKSVAKKPRKIGDSIVVQSRKHNWSWETEMNTNDDEQCFAVHANTALSSAAPTQLKTTNTAIECLTTCARNSRCYSVNFYESTLMCEIFIEFDYSTAELVNRHGCTFYKRKQMDTLRCMRNVLRSNQRQFGFISNSTSRDPKMAMLKIQSASYRLLSSRAECPKGLGVLFVRSSGARDEKGTKLDVVYNISEDDCIFSCLTNKAIDEHPMQCASVEYESNSQRCTISSKPRTNALSTSFYLCLANGFIGRDKTVSNQCSGATLERITSMVIMGFVRDTATTIGIDKCIERCVMAQQLQGFKCLSIMYYHDETLPNCIMNEASSRTNPESTYVEPSSNVDYISLDDCYGLPETMNIRKIPSIRRKP</sequence>
<dbReference type="Proteomes" id="UP000053766">
    <property type="component" value="Unassembled WGS sequence"/>
</dbReference>
<dbReference type="SUPFAM" id="SSF57414">
    <property type="entry name" value="Hairpin loop containing domain-like"/>
    <property type="match status" value="3"/>
</dbReference>
<feature type="domain" description="Apple" evidence="1">
    <location>
        <begin position="478"/>
        <end position="566"/>
    </location>
</feature>
<evidence type="ECO:0000259" key="1">
    <source>
        <dbReference type="PROSITE" id="PS50948"/>
    </source>
</evidence>
<dbReference type="OrthoDB" id="5814086at2759"/>
<name>A0A0D8XNV8_DICVI</name>